<dbReference type="AlphaFoldDB" id="A0A5J4P379"/>
<feature type="compositionally biased region" description="Polar residues" evidence="4">
    <location>
        <begin position="35"/>
        <end position="45"/>
    </location>
</feature>
<evidence type="ECO:0000256" key="1">
    <source>
        <dbReference type="ARBA" id="ARBA00004123"/>
    </source>
</evidence>
<gene>
    <name evidence="5" type="ORF">DEA37_0000600</name>
</gene>
<dbReference type="Gene3D" id="1.20.890.10">
    <property type="entry name" value="cAMP-dependent protein kinase regulatory subunit, dimerization-anchoring domain"/>
    <property type="match status" value="1"/>
</dbReference>
<feature type="region of interest" description="Disordered" evidence="4">
    <location>
        <begin position="1"/>
        <end position="45"/>
    </location>
</feature>
<feature type="non-terminal residue" evidence="5">
    <location>
        <position position="1"/>
    </location>
</feature>
<sequence>QSMNERPSVDNGSHSIHQLQLSIEERAGGDDTQIEETSAASRSTTKVPYLITPPLQDLIETVKSGTDSELKAVELQALPARLYLEKSVVPVLILGLQSLVREKPKKPIEYLAAFLMKNKNPGKD</sequence>
<evidence type="ECO:0000256" key="2">
    <source>
        <dbReference type="ARBA" id="ARBA00010849"/>
    </source>
</evidence>
<evidence type="ECO:0000256" key="3">
    <source>
        <dbReference type="ARBA" id="ARBA00023242"/>
    </source>
</evidence>
<comment type="similarity">
    <text evidence="2">Belongs to the dpy-30 family.</text>
</comment>
<dbReference type="Pfam" id="PF05186">
    <property type="entry name" value="Dpy-30"/>
    <property type="match status" value="1"/>
</dbReference>
<feature type="compositionally biased region" description="Polar residues" evidence="4">
    <location>
        <begin position="1"/>
        <end position="21"/>
    </location>
</feature>
<evidence type="ECO:0000313" key="6">
    <source>
        <dbReference type="Proteomes" id="UP000324629"/>
    </source>
</evidence>
<protein>
    <submittedName>
        <fullName evidence="5">Protein dpy-30</fullName>
    </submittedName>
</protein>
<proteinExistence type="inferred from homology"/>
<evidence type="ECO:0000313" key="5">
    <source>
        <dbReference type="EMBL" id="KAA3682374.1"/>
    </source>
</evidence>
<keyword evidence="6" id="KW-1185">Reference proteome</keyword>
<organism evidence="5 6">
    <name type="scientific">Paragonimus westermani</name>
    <dbReference type="NCBI Taxonomy" id="34504"/>
    <lineage>
        <taxon>Eukaryota</taxon>
        <taxon>Metazoa</taxon>
        <taxon>Spiralia</taxon>
        <taxon>Lophotrochozoa</taxon>
        <taxon>Platyhelminthes</taxon>
        <taxon>Trematoda</taxon>
        <taxon>Digenea</taxon>
        <taxon>Plagiorchiida</taxon>
        <taxon>Troglotremata</taxon>
        <taxon>Troglotrematidae</taxon>
        <taxon>Paragonimus</taxon>
    </lineage>
</organism>
<dbReference type="EMBL" id="QNGE01000023">
    <property type="protein sequence ID" value="KAA3682374.1"/>
    <property type="molecule type" value="Genomic_DNA"/>
</dbReference>
<dbReference type="GO" id="GO:0005634">
    <property type="term" value="C:nucleus"/>
    <property type="evidence" value="ECO:0007669"/>
    <property type="project" value="UniProtKB-SubCell"/>
</dbReference>
<reference evidence="5 6" key="1">
    <citation type="journal article" date="2019" name="Gigascience">
        <title>Whole-genome sequence of the oriental lung fluke Paragonimus westermani.</title>
        <authorList>
            <person name="Oey H."/>
            <person name="Zakrzewski M."/>
            <person name="Narain K."/>
            <person name="Devi K.R."/>
            <person name="Agatsuma T."/>
            <person name="Nawaratna S."/>
            <person name="Gobert G.N."/>
            <person name="Jones M.K."/>
            <person name="Ragan M.A."/>
            <person name="McManus D.P."/>
            <person name="Krause L."/>
        </authorList>
    </citation>
    <scope>NUCLEOTIDE SEQUENCE [LARGE SCALE GENOMIC DNA]</scope>
    <source>
        <strain evidence="5 6">IND2009</strain>
    </source>
</reference>
<keyword evidence="3" id="KW-0539">Nucleus</keyword>
<accession>A0A5J4P379</accession>
<dbReference type="InterPro" id="IPR007858">
    <property type="entry name" value="Dpy-30_motif"/>
</dbReference>
<evidence type="ECO:0000256" key="4">
    <source>
        <dbReference type="SAM" id="MobiDB-lite"/>
    </source>
</evidence>
<dbReference type="CDD" id="cd22965">
    <property type="entry name" value="DD_DPY30_SDC1"/>
    <property type="match status" value="1"/>
</dbReference>
<comment type="caution">
    <text evidence="5">The sequence shown here is derived from an EMBL/GenBank/DDBJ whole genome shotgun (WGS) entry which is preliminary data.</text>
</comment>
<dbReference type="Proteomes" id="UP000324629">
    <property type="component" value="Unassembled WGS sequence"/>
</dbReference>
<comment type="subcellular location">
    <subcellularLocation>
        <location evidence="1">Nucleus</location>
    </subcellularLocation>
</comment>
<name>A0A5J4P379_9TREM</name>
<dbReference type="InterPro" id="IPR049629">
    <property type="entry name" value="DPY30_SDC1_DD"/>
</dbReference>